<evidence type="ECO:0000256" key="9">
    <source>
        <dbReference type="ARBA" id="ARBA00022840"/>
    </source>
</evidence>
<evidence type="ECO:0000256" key="7">
    <source>
        <dbReference type="ARBA" id="ARBA00022695"/>
    </source>
</evidence>
<evidence type="ECO:0000259" key="12">
    <source>
        <dbReference type="PROSITE" id="PS51163"/>
    </source>
</evidence>
<dbReference type="EC" id="2.7.7.87" evidence="3"/>
<evidence type="ECO:0000256" key="4">
    <source>
        <dbReference type="ARBA" id="ARBA00022490"/>
    </source>
</evidence>
<dbReference type="Proteomes" id="UP000294830">
    <property type="component" value="Unassembled WGS sequence"/>
</dbReference>
<dbReference type="PROSITE" id="PS51163">
    <property type="entry name" value="YRDC"/>
    <property type="match status" value="1"/>
</dbReference>
<keyword evidence="6" id="KW-0819">tRNA processing</keyword>
<evidence type="ECO:0000256" key="11">
    <source>
        <dbReference type="ARBA" id="ARBA00048366"/>
    </source>
</evidence>
<gene>
    <name evidence="13" type="ORF">CLV25_101431</name>
</gene>
<keyword evidence="9" id="KW-0067">ATP-binding</keyword>
<sequence>MKNLDQEHIHTITKALKEGETCLLPTDSGYEIVCDATNENAVIRAFSLIDLPKAHNYSIIVKHIDQIGRYTKEIPEIAEELLNVAISPLILVLPSACGLPQAVISNTGKAPFRVIAEGIISNILQKLQFPLLALPTSGDYSRITTSLDSVPNEIVSKIPISIATIQYDCKSPSIIELGLGGEVKIIKN</sequence>
<dbReference type="InterPro" id="IPR050156">
    <property type="entry name" value="TC-AMP_synthase_SUA5"/>
</dbReference>
<keyword evidence="5" id="KW-0808">Transferase</keyword>
<protein>
    <recommendedName>
        <fullName evidence="10">L-threonylcarbamoyladenylate synthase</fullName>
        <ecNumber evidence="3">2.7.7.87</ecNumber>
    </recommendedName>
    <alternativeName>
        <fullName evidence="10">L-threonylcarbamoyladenylate synthase</fullName>
    </alternativeName>
</protein>
<dbReference type="Gene3D" id="3.90.870.10">
    <property type="entry name" value="DHBP synthase"/>
    <property type="match status" value="1"/>
</dbReference>
<reference evidence="13 14" key="1">
    <citation type="submission" date="2019-03" db="EMBL/GenBank/DDBJ databases">
        <title>Genomic Encyclopedia of Archaeal and Bacterial Type Strains, Phase II (KMG-II): from individual species to whole genera.</title>
        <authorList>
            <person name="Goeker M."/>
        </authorList>
    </citation>
    <scope>NUCLEOTIDE SEQUENCE [LARGE SCALE GENOMIC DNA]</scope>
    <source>
        <strain evidence="13 14">RL-C</strain>
    </source>
</reference>
<dbReference type="InterPro" id="IPR006070">
    <property type="entry name" value="Sua5-like_dom"/>
</dbReference>
<comment type="catalytic activity">
    <reaction evidence="11">
        <text>L-threonine + hydrogencarbonate + ATP = L-threonylcarbamoyladenylate + diphosphate + H2O</text>
        <dbReference type="Rhea" id="RHEA:36407"/>
        <dbReference type="ChEBI" id="CHEBI:15377"/>
        <dbReference type="ChEBI" id="CHEBI:17544"/>
        <dbReference type="ChEBI" id="CHEBI:30616"/>
        <dbReference type="ChEBI" id="CHEBI:33019"/>
        <dbReference type="ChEBI" id="CHEBI:57926"/>
        <dbReference type="ChEBI" id="CHEBI:73682"/>
        <dbReference type="EC" id="2.7.7.87"/>
    </reaction>
</comment>
<keyword evidence="14" id="KW-1185">Reference proteome</keyword>
<dbReference type="AlphaFoldDB" id="A0A4R2F7H0"/>
<comment type="subcellular location">
    <subcellularLocation>
        <location evidence="1">Cytoplasm</location>
    </subcellularLocation>
</comment>
<dbReference type="GO" id="GO:0008033">
    <property type="term" value="P:tRNA processing"/>
    <property type="evidence" value="ECO:0007669"/>
    <property type="project" value="UniProtKB-KW"/>
</dbReference>
<dbReference type="PANTHER" id="PTHR17490">
    <property type="entry name" value="SUA5"/>
    <property type="match status" value="1"/>
</dbReference>
<dbReference type="Pfam" id="PF01300">
    <property type="entry name" value="Sua5_yciO_yrdC"/>
    <property type="match status" value="1"/>
</dbReference>
<keyword evidence="7" id="KW-0548">Nucleotidyltransferase</keyword>
<accession>A0A4R2F7H0</accession>
<name>A0A4R2F7H0_9BACT</name>
<comment type="similarity">
    <text evidence="2">Belongs to the SUA5 family.</text>
</comment>
<feature type="domain" description="YrdC-like" evidence="12">
    <location>
        <begin position="6"/>
        <end position="188"/>
    </location>
</feature>
<evidence type="ECO:0000313" key="13">
    <source>
        <dbReference type="EMBL" id="TCN73210.1"/>
    </source>
</evidence>
<dbReference type="GO" id="GO:0003725">
    <property type="term" value="F:double-stranded RNA binding"/>
    <property type="evidence" value="ECO:0007669"/>
    <property type="project" value="InterPro"/>
</dbReference>
<dbReference type="GO" id="GO:0005737">
    <property type="term" value="C:cytoplasm"/>
    <property type="evidence" value="ECO:0007669"/>
    <property type="project" value="UniProtKB-SubCell"/>
</dbReference>
<evidence type="ECO:0000256" key="1">
    <source>
        <dbReference type="ARBA" id="ARBA00004496"/>
    </source>
</evidence>
<dbReference type="GO" id="GO:0061710">
    <property type="term" value="F:L-threonylcarbamoyladenylate synthase"/>
    <property type="evidence" value="ECO:0007669"/>
    <property type="project" value="UniProtKB-EC"/>
</dbReference>
<evidence type="ECO:0000256" key="2">
    <source>
        <dbReference type="ARBA" id="ARBA00007663"/>
    </source>
</evidence>
<organism evidence="13 14">
    <name type="scientific">Acetobacteroides hydrogenigenes</name>
    <dbReference type="NCBI Taxonomy" id="979970"/>
    <lineage>
        <taxon>Bacteria</taxon>
        <taxon>Pseudomonadati</taxon>
        <taxon>Bacteroidota</taxon>
        <taxon>Bacteroidia</taxon>
        <taxon>Bacteroidales</taxon>
        <taxon>Rikenellaceae</taxon>
        <taxon>Acetobacteroides</taxon>
    </lineage>
</organism>
<dbReference type="SUPFAM" id="SSF55821">
    <property type="entry name" value="YrdC/RibB"/>
    <property type="match status" value="1"/>
</dbReference>
<evidence type="ECO:0000256" key="6">
    <source>
        <dbReference type="ARBA" id="ARBA00022694"/>
    </source>
</evidence>
<dbReference type="OrthoDB" id="9814580at2"/>
<evidence type="ECO:0000256" key="8">
    <source>
        <dbReference type="ARBA" id="ARBA00022741"/>
    </source>
</evidence>
<dbReference type="GO" id="GO:0005524">
    <property type="term" value="F:ATP binding"/>
    <property type="evidence" value="ECO:0007669"/>
    <property type="project" value="UniProtKB-KW"/>
</dbReference>
<keyword evidence="4" id="KW-0963">Cytoplasm</keyword>
<comment type="caution">
    <text evidence="13">The sequence shown here is derived from an EMBL/GenBank/DDBJ whole genome shotgun (WGS) entry which is preliminary data.</text>
</comment>
<dbReference type="RefSeq" id="WP_131837985.1">
    <property type="nucleotide sequence ID" value="NZ_SLWB01000001.1"/>
</dbReference>
<dbReference type="GO" id="GO:0000049">
    <property type="term" value="F:tRNA binding"/>
    <property type="evidence" value="ECO:0007669"/>
    <property type="project" value="TreeGrafter"/>
</dbReference>
<dbReference type="EMBL" id="SLWB01000001">
    <property type="protein sequence ID" value="TCN73210.1"/>
    <property type="molecule type" value="Genomic_DNA"/>
</dbReference>
<dbReference type="GO" id="GO:0006450">
    <property type="term" value="P:regulation of translational fidelity"/>
    <property type="evidence" value="ECO:0007669"/>
    <property type="project" value="TreeGrafter"/>
</dbReference>
<keyword evidence="8" id="KW-0547">Nucleotide-binding</keyword>
<evidence type="ECO:0000256" key="5">
    <source>
        <dbReference type="ARBA" id="ARBA00022679"/>
    </source>
</evidence>
<evidence type="ECO:0000256" key="3">
    <source>
        <dbReference type="ARBA" id="ARBA00012584"/>
    </source>
</evidence>
<dbReference type="InterPro" id="IPR017945">
    <property type="entry name" value="DHBP_synth_RibB-like_a/b_dom"/>
</dbReference>
<dbReference type="PANTHER" id="PTHR17490:SF16">
    <property type="entry name" value="THREONYLCARBAMOYL-AMP SYNTHASE"/>
    <property type="match status" value="1"/>
</dbReference>
<evidence type="ECO:0000313" key="14">
    <source>
        <dbReference type="Proteomes" id="UP000294830"/>
    </source>
</evidence>
<proteinExistence type="inferred from homology"/>
<evidence type="ECO:0000256" key="10">
    <source>
        <dbReference type="ARBA" id="ARBA00029774"/>
    </source>
</evidence>